<dbReference type="EMBL" id="JAFIDN010000012">
    <property type="protein sequence ID" value="MBP3193671.1"/>
    <property type="molecule type" value="Genomic_DNA"/>
</dbReference>
<proteinExistence type="predicted"/>
<dbReference type="SUPFAM" id="SSF51419">
    <property type="entry name" value="PLP-binding barrel"/>
    <property type="match status" value="1"/>
</dbReference>
<gene>
    <name evidence="5" type="ORF">NATSA_13425</name>
</gene>
<dbReference type="GO" id="GO:0008784">
    <property type="term" value="F:alanine racemase activity"/>
    <property type="evidence" value="ECO:0007669"/>
    <property type="project" value="TreeGrafter"/>
</dbReference>
<evidence type="ECO:0000313" key="6">
    <source>
        <dbReference type="Proteomes" id="UP000673975"/>
    </source>
</evidence>
<dbReference type="InterPro" id="IPR000821">
    <property type="entry name" value="Ala_racemase"/>
</dbReference>
<reference evidence="5" key="1">
    <citation type="submission" date="2021-02" db="EMBL/GenBank/DDBJ databases">
        <title>Natronogracilivirga saccharolytica gen. nov. sp. nov. a new anaerobic, haloalkiliphilic carbohydrate-fermenting bacterium from soda lake and proposing of Cyclonatronumiaceae fam. nov. in the phylum Balneolaeota.</title>
        <authorList>
            <person name="Zhilina T.N."/>
            <person name="Sorokin D.Y."/>
            <person name="Zavarzina D.G."/>
            <person name="Toshchakov S.V."/>
            <person name="Kublanov I.V."/>
        </authorList>
    </citation>
    <scope>NUCLEOTIDE SEQUENCE</scope>
    <source>
        <strain evidence="5">Z-1702</strain>
    </source>
</reference>
<dbReference type="PANTHER" id="PTHR30511:SF3">
    <property type="entry name" value="LYSINE RACEMASE"/>
    <property type="match status" value="1"/>
</dbReference>
<evidence type="ECO:0000256" key="3">
    <source>
        <dbReference type="ARBA" id="ARBA00023235"/>
    </source>
</evidence>
<evidence type="ECO:0000256" key="1">
    <source>
        <dbReference type="ARBA" id="ARBA00001933"/>
    </source>
</evidence>
<dbReference type="GO" id="GO:0005829">
    <property type="term" value="C:cytosol"/>
    <property type="evidence" value="ECO:0007669"/>
    <property type="project" value="TreeGrafter"/>
</dbReference>
<protein>
    <submittedName>
        <fullName evidence="5">Alanine/ornithine racemase family PLP-dependent enzyme</fullName>
    </submittedName>
</protein>
<sequence>MAYLKLYRDKLKHNFEHLNKVFKEQNIEWGVVTKLFCGNEDYIREVINLGVREVHDSRVSNLKVVKNIDPDVQTVYIKPPPKKYIREIVTYADVSFNTELETIRLLSKEAEKQDRKHMIIIMIEMGDLREGVMRDELIDFYGEIFKLPNIEVIGLGTNLNCLHGVMPSSDKLIQLALYKQIIELKFNRTIRWVSGGTTVVLPLVLRGDLPESVNHFRIGEALYFGIDLFSNETIEGMEPSVLELYTQVIEIHEKPLVPSGELAANPQGETMEIDEDLYGKTAFRAILDIGYLDIQPDFLIPKSKDIEIVDASSDMLVVNVGENESDLKVGDIVSFQLKYVGALGLMNSNYIDKVIE</sequence>
<accession>A0A8J7UUI8</accession>
<comment type="cofactor">
    <cofactor evidence="1">
        <name>pyridoxal 5'-phosphate</name>
        <dbReference type="ChEBI" id="CHEBI:597326"/>
    </cofactor>
</comment>
<evidence type="ECO:0000313" key="5">
    <source>
        <dbReference type="EMBL" id="MBP3193671.1"/>
    </source>
</evidence>
<organism evidence="5 6">
    <name type="scientific">Natronogracilivirga saccharolytica</name>
    <dbReference type="NCBI Taxonomy" id="2812953"/>
    <lineage>
        <taxon>Bacteria</taxon>
        <taxon>Pseudomonadati</taxon>
        <taxon>Balneolota</taxon>
        <taxon>Balneolia</taxon>
        <taxon>Balneolales</taxon>
        <taxon>Cyclonatronaceae</taxon>
        <taxon>Natronogracilivirga</taxon>
    </lineage>
</organism>
<dbReference type="PANTHER" id="PTHR30511">
    <property type="entry name" value="ALANINE RACEMASE"/>
    <property type="match status" value="1"/>
</dbReference>
<comment type="caution">
    <text evidence="5">The sequence shown here is derived from an EMBL/GenBank/DDBJ whole genome shotgun (WGS) entry which is preliminary data.</text>
</comment>
<feature type="domain" description="Alanine racemase N-terminal" evidence="4">
    <location>
        <begin position="9"/>
        <end position="225"/>
    </location>
</feature>
<dbReference type="AlphaFoldDB" id="A0A8J7UUI8"/>
<dbReference type="RefSeq" id="WP_210513126.1">
    <property type="nucleotide sequence ID" value="NZ_JAFIDN010000012.1"/>
</dbReference>
<keyword evidence="6" id="KW-1185">Reference proteome</keyword>
<dbReference type="CDD" id="cd06815">
    <property type="entry name" value="PLPDE_III_AR_like_1"/>
    <property type="match status" value="1"/>
</dbReference>
<keyword evidence="3" id="KW-0413">Isomerase</keyword>
<keyword evidence="2" id="KW-0663">Pyridoxal phosphate</keyword>
<dbReference type="GO" id="GO:0030170">
    <property type="term" value="F:pyridoxal phosphate binding"/>
    <property type="evidence" value="ECO:0007669"/>
    <property type="project" value="TreeGrafter"/>
</dbReference>
<dbReference type="Proteomes" id="UP000673975">
    <property type="component" value="Unassembled WGS sequence"/>
</dbReference>
<dbReference type="Pfam" id="PF01168">
    <property type="entry name" value="Ala_racemase_N"/>
    <property type="match status" value="1"/>
</dbReference>
<dbReference type="Gene3D" id="3.20.20.10">
    <property type="entry name" value="Alanine racemase"/>
    <property type="match status" value="1"/>
</dbReference>
<dbReference type="InterPro" id="IPR001608">
    <property type="entry name" value="Ala_racemase_N"/>
</dbReference>
<evidence type="ECO:0000256" key="2">
    <source>
        <dbReference type="ARBA" id="ARBA00022898"/>
    </source>
</evidence>
<evidence type="ECO:0000259" key="4">
    <source>
        <dbReference type="Pfam" id="PF01168"/>
    </source>
</evidence>
<dbReference type="InterPro" id="IPR029066">
    <property type="entry name" value="PLP-binding_barrel"/>
</dbReference>
<name>A0A8J7UUI8_9BACT</name>